<organism evidence="2 3">
    <name type="scientific">Anaerotruncus colihominis DSM 17241</name>
    <dbReference type="NCBI Taxonomy" id="445972"/>
    <lineage>
        <taxon>Bacteria</taxon>
        <taxon>Bacillati</taxon>
        <taxon>Bacillota</taxon>
        <taxon>Clostridia</taxon>
        <taxon>Eubacteriales</taxon>
        <taxon>Oscillospiraceae</taxon>
        <taxon>Anaerotruncus</taxon>
    </lineage>
</organism>
<accession>B0PA55</accession>
<reference evidence="2" key="1">
    <citation type="submission" date="2007-11" db="EMBL/GenBank/DDBJ databases">
        <authorList>
            <person name="Fulton L."/>
            <person name="Clifton S."/>
            <person name="Fulton B."/>
            <person name="Xu J."/>
            <person name="Minx P."/>
            <person name="Pepin K.H."/>
            <person name="Johnson M."/>
            <person name="Thiruvilangam P."/>
            <person name="Bhonagiri V."/>
            <person name="Nash W.E."/>
            <person name="Mardis E.R."/>
            <person name="Wilson R.K."/>
        </authorList>
    </citation>
    <scope>NUCLEOTIDE SEQUENCE [LARGE SCALE GENOMIC DNA]</scope>
    <source>
        <strain evidence="2">DSM 17241</strain>
    </source>
</reference>
<evidence type="ECO:0000313" key="3">
    <source>
        <dbReference type="Proteomes" id="UP000003803"/>
    </source>
</evidence>
<dbReference type="EMBL" id="ABGD02000012">
    <property type="protein sequence ID" value="EDS11733.1"/>
    <property type="molecule type" value="Genomic_DNA"/>
</dbReference>
<evidence type="ECO:0000256" key="1">
    <source>
        <dbReference type="SAM" id="MobiDB-lite"/>
    </source>
</evidence>
<sequence>MHSDGLRPNAKNGGKHPDSRCKKQRESGRCLRIFMAAAPPLKFIPGPN</sequence>
<dbReference type="AlphaFoldDB" id="B0PA55"/>
<dbReference type="HOGENOM" id="CLU_3148786_0_0_9"/>
<gene>
    <name evidence="2" type="ORF">ANACOL_01624</name>
</gene>
<dbReference type="Proteomes" id="UP000003803">
    <property type="component" value="Unassembled WGS sequence"/>
</dbReference>
<comment type="caution">
    <text evidence="2">The sequence shown here is derived from an EMBL/GenBank/DDBJ whole genome shotgun (WGS) entry which is preliminary data.</text>
</comment>
<evidence type="ECO:0000313" key="2">
    <source>
        <dbReference type="EMBL" id="EDS11733.1"/>
    </source>
</evidence>
<name>B0PA55_9FIRM</name>
<keyword evidence="3" id="KW-1185">Reference proteome</keyword>
<reference evidence="2" key="2">
    <citation type="submission" date="2013-09" db="EMBL/GenBank/DDBJ databases">
        <title>Draft genome sequence of Anaerotruncus colihominis(DSM 17241).</title>
        <authorList>
            <person name="Sudarsanam P."/>
            <person name="Ley R."/>
            <person name="Guruge J."/>
            <person name="Turnbaugh P.J."/>
            <person name="Mahowald M."/>
            <person name="Liep D."/>
            <person name="Gordon J."/>
        </authorList>
    </citation>
    <scope>NUCLEOTIDE SEQUENCE</scope>
    <source>
        <strain evidence="2">DSM 17241</strain>
    </source>
</reference>
<protein>
    <submittedName>
        <fullName evidence="2">Uncharacterized protein</fullName>
    </submittedName>
</protein>
<feature type="region of interest" description="Disordered" evidence="1">
    <location>
        <begin position="1"/>
        <end position="26"/>
    </location>
</feature>
<feature type="compositionally biased region" description="Basic and acidic residues" evidence="1">
    <location>
        <begin position="15"/>
        <end position="26"/>
    </location>
</feature>
<proteinExistence type="predicted"/>